<evidence type="ECO:0000313" key="2">
    <source>
        <dbReference type="EMBL" id="GAA1576056.1"/>
    </source>
</evidence>
<accession>A0ABN2DEL7</accession>
<name>A0ABN2DEL7_9ACTN</name>
<gene>
    <name evidence="2" type="ORF">GCM10009804_35990</name>
</gene>
<comment type="caution">
    <text evidence="2">The sequence shown here is derived from an EMBL/GenBank/DDBJ whole genome shotgun (WGS) entry which is preliminary data.</text>
</comment>
<reference evidence="2 3" key="1">
    <citation type="journal article" date="2019" name="Int. J. Syst. Evol. Microbiol.">
        <title>The Global Catalogue of Microorganisms (GCM) 10K type strain sequencing project: providing services to taxonomists for standard genome sequencing and annotation.</title>
        <authorList>
            <consortium name="The Broad Institute Genomics Platform"/>
            <consortium name="The Broad Institute Genome Sequencing Center for Infectious Disease"/>
            <person name="Wu L."/>
            <person name="Ma J."/>
        </authorList>
    </citation>
    <scope>NUCLEOTIDE SEQUENCE [LARGE SCALE GENOMIC DNA]</scope>
    <source>
        <strain evidence="2 3">JCM 15572</strain>
    </source>
</reference>
<dbReference type="EMBL" id="BAAAPH010000010">
    <property type="protein sequence ID" value="GAA1576056.1"/>
    <property type="molecule type" value="Genomic_DNA"/>
</dbReference>
<feature type="region of interest" description="Disordered" evidence="1">
    <location>
        <begin position="27"/>
        <end position="103"/>
    </location>
</feature>
<sequence>MVDDRYLYVTDDHARVTHAEGWLGWLPAEQNEDRRNTEAQRDAGKPDRERNDDGGQVHAAIDVRHANGTSRRPSGRSVVARHDGQRSPRSIFKETKPSARGAE</sequence>
<organism evidence="2 3">
    <name type="scientific">Kribbella hippodromi</name>
    <dbReference type="NCBI Taxonomy" id="434347"/>
    <lineage>
        <taxon>Bacteria</taxon>
        <taxon>Bacillati</taxon>
        <taxon>Actinomycetota</taxon>
        <taxon>Actinomycetes</taxon>
        <taxon>Propionibacteriales</taxon>
        <taxon>Kribbellaceae</taxon>
        <taxon>Kribbella</taxon>
    </lineage>
</organism>
<evidence type="ECO:0000313" key="3">
    <source>
        <dbReference type="Proteomes" id="UP001501705"/>
    </source>
</evidence>
<keyword evidence="3" id="KW-1185">Reference proteome</keyword>
<evidence type="ECO:0000256" key="1">
    <source>
        <dbReference type="SAM" id="MobiDB-lite"/>
    </source>
</evidence>
<feature type="compositionally biased region" description="Basic and acidic residues" evidence="1">
    <location>
        <begin position="80"/>
        <end position="103"/>
    </location>
</feature>
<proteinExistence type="predicted"/>
<protein>
    <submittedName>
        <fullName evidence="2">Uncharacterized protein</fullName>
    </submittedName>
</protein>
<dbReference type="Proteomes" id="UP001501705">
    <property type="component" value="Unassembled WGS sequence"/>
</dbReference>
<feature type="compositionally biased region" description="Basic and acidic residues" evidence="1">
    <location>
        <begin position="31"/>
        <end position="65"/>
    </location>
</feature>